<organism evidence="8 9">
    <name type="scientific">Photobacterium gaetbulicola Gung47</name>
    <dbReference type="NCBI Taxonomy" id="658445"/>
    <lineage>
        <taxon>Bacteria</taxon>
        <taxon>Pseudomonadati</taxon>
        <taxon>Pseudomonadota</taxon>
        <taxon>Gammaproteobacteria</taxon>
        <taxon>Vibrionales</taxon>
        <taxon>Vibrionaceae</taxon>
        <taxon>Photobacterium</taxon>
    </lineage>
</organism>
<name>A0A0C5WCT7_9GAMM</name>
<dbReference type="InterPro" id="IPR007554">
    <property type="entry name" value="Glycerophosphate_synth"/>
</dbReference>
<dbReference type="EMBL" id="CP005974">
    <property type="protein sequence ID" value="AJR09521.1"/>
    <property type="molecule type" value="Genomic_DNA"/>
</dbReference>
<dbReference type="PANTHER" id="PTHR37316:SF3">
    <property type="entry name" value="TEICHOIC ACID GLYCEROL-PHOSPHATE TRANSFERASE"/>
    <property type="match status" value="1"/>
</dbReference>
<dbReference type="KEGG" id="pgb:H744_2c2868"/>
<dbReference type="Proteomes" id="UP000032303">
    <property type="component" value="Chromosome 2"/>
</dbReference>
<comment type="similarity">
    <text evidence="2">Belongs to the CDP-glycerol glycerophosphotransferase family.</text>
</comment>
<keyword evidence="7" id="KW-1133">Transmembrane helix</keyword>
<keyword evidence="7" id="KW-0812">Transmembrane</keyword>
<protein>
    <submittedName>
        <fullName evidence="8">Putative CDP-glycerol:poly(Glycerophosphate) glycerophosphotransferase</fullName>
    </submittedName>
</protein>
<dbReference type="Pfam" id="PF04464">
    <property type="entry name" value="Glyphos_transf"/>
    <property type="match status" value="1"/>
</dbReference>
<dbReference type="PANTHER" id="PTHR37316">
    <property type="entry name" value="TEICHOIC ACID GLYCEROL-PHOSPHATE PRIMASE"/>
    <property type="match status" value="1"/>
</dbReference>
<dbReference type="HOGENOM" id="CLU_029598_1_1_6"/>
<evidence type="ECO:0000256" key="5">
    <source>
        <dbReference type="ARBA" id="ARBA00022944"/>
    </source>
</evidence>
<reference evidence="8 9" key="1">
    <citation type="submission" date="2013-05" db="EMBL/GenBank/DDBJ databases">
        <title>Complete genome sequence of the lipase-producing bacterium Photobacterium gaetbulicola Gung47.</title>
        <authorList>
            <person name="Kim Y.-O."/>
        </authorList>
    </citation>
    <scope>NUCLEOTIDE SEQUENCE [LARGE SCALE GENOMIC DNA]</scope>
    <source>
        <strain evidence="8 9">Gung47</strain>
    </source>
</reference>
<dbReference type="Gene3D" id="3.40.50.11820">
    <property type="match status" value="1"/>
</dbReference>
<evidence type="ECO:0000256" key="4">
    <source>
        <dbReference type="ARBA" id="ARBA00022679"/>
    </source>
</evidence>
<proteinExistence type="inferred from homology"/>
<dbReference type="GO" id="GO:0019350">
    <property type="term" value="P:teichoic acid biosynthetic process"/>
    <property type="evidence" value="ECO:0007669"/>
    <property type="project" value="UniProtKB-KW"/>
</dbReference>
<evidence type="ECO:0000313" key="9">
    <source>
        <dbReference type="Proteomes" id="UP000032303"/>
    </source>
</evidence>
<dbReference type="STRING" id="658445.H744_2c2868"/>
<keyword evidence="6 7" id="KW-0472">Membrane</keyword>
<dbReference type="OrthoDB" id="9802649at2"/>
<dbReference type="GO" id="GO:0047355">
    <property type="term" value="F:CDP-glycerol glycerophosphotransferase activity"/>
    <property type="evidence" value="ECO:0007669"/>
    <property type="project" value="InterPro"/>
</dbReference>
<dbReference type="AlphaFoldDB" id="A0A0C5WCT7"/>
<dbReference type="InterPro" id="IPR043148">
    <property type="entry name" value="TagF_C"/>
</dbReference>
<keyword evidence="5" id="KW-0777">Teichoic acid biosynthesis</keyword>
<gene>
    <name evidence="8" type="ORF">H744_2c2868</name>
</gene>
<evidence type="ECO:0000256" key="2">
    <source>
        <dbReference type="ARBA" id="ARBA00010488"/>
    </source>
</evidence>
<evidence type="ECO:0000256" key="1">
    <source>
        <dbReference type="ARBA" id="ARBA00004202"/>
    </source>
</evidence>
<feature type="transmembrane region" description="Helical" evidence="7">
    <location>
        <begin position="6"/>
        <end position="24"/>
    </location>
</feature>
<dbReference type="InterPro" id="IPR051612">
    <property type="entry name" value="Teichoic_Acid_Biosynth"/>
</dbReference>
<comment type="subcellular location">
    <subcellularLocation>
        <location evidence="1">Cell membrane</location>
        <topology evidence="1">Peripheral membrane protein</topology>
    </subcellularLocation>
</comment>
<evidence type="ECO:0000256" key="3">
    <source>
        <dbReference type="ARBA" id="ARBA00022475"/>
    </source>
</evidence>
<accession>A0A0C5WCT7</accession>
<evidence type="ECO:0000313" key="8">
    <source>
        <dbReference type="EMBL" id="AJR09521.1"/>
    </source>
</evidence>
<dbReference type="PATRIC" id="fig|658445.3.peg.4915"/>
<dbReference type="Gene3D" id="3.40.50.12580">
    <property type="match status" value="1"/>
</dbReference>
<dbReference type="SUPFAM" id="SSF53756">
    <property type="entry name" value="UDP-Glycosyltransferase/glycogen phosphorylase"/>
    <property type="match status" value="1"/>
</dbReference>
<keyword evidence="9" id="KW-1185">Reference proteome</keyword>
<evidence type="ECO:0000256" key="7">
    <source>
        <dbReference type="SAM" id="Phobius"/>
    </source>
</evidence>
<dbReference type="GO" id="GO:0005886">
    <property type="term" value="C:plasma membrane"/>
    <property type="evidence" value="ECO:0007669"/>
    <property type="project" value="UniProtKB-SubCell"/>
</dbReference>
<dbReference type="InterPro" id="IPR043149">
    <property type="entry name" value="TagF_N"/>
</dbReference>
<sequence>MSEFLTLINSFAVIFLLYIFRRRIKILIAKKSYSYFKKLPVNGKRAIFSSFSGKAFSDSPKYLYLECQQKYPDIECIWVVDDLNIEIPGNATKVKNMSFKHFYYMATSKYWIFNARIPAMFTKREEHVYLQTWHGTPLKKLGLDMDVAYFATANYKHNFYKNAQRWDYLVSANSFSSKVFPSAFGVDKDIILEYGYPRNDILINHTENDIAKIKKDLKLDDTKKVILYCPTWRDDQKKASKDYGFNLKMDLKSLKDKFGSDAVILLRMHYLIAENIDLTGVEDFAFDVSNYPDIQELYIISDVMITDYSSTMFDYSILKKPVILYTYDLDKYKDVLRGFYFDLLELSPGPIVIEQSELENKIEKGLSGELNYNEAFYNKFCLTDKGTASQSILEKLFLN</sequence>
<keyword evidence="3" id="KW-1003">Cell membrane</keyword>
<keyword evidence="4 8" id="KW-0808">Transferase</keyword>
<evidence type="ECO:0000256" key="6">
    <source>
        <dbReference type="ARBA" id="ARBA00023136"/>
    </source>
</evidence>